<evidence type="ECO:0000259" key="2">
    <source>
        <dbReference type="PROSITE" id="PS50975"/>
    </source>
</evidence>
<protein>
    <recommendedName>
        <fullName evidence="2">ATP-grasp domain-containing protein</fullName>
    </recommendedName>
</protein>
<dbReference type="SUPFAM" id="SSF56059">
    <property type="entry name" value="Glutathione synthetase ATP-binding domain-like"/>
    <property type="match status" value="1"/>
</dbReference>
<dbReference type="PANTHER" id="PTHR21621:SF0">
    <property type="entry name" value="BETA-CITRYLGLUTAMATE SYNTHASE B-RELATED"/>
    <property type="match status" value="1"/>
</dbReference>
<dbReference type="SUPFAM" id="SSF50630">
    <property type="entry name" value="Acid proteases"/>
    <property type="match status" value="1"/>
</dbReference>
<reference evidence="3" key="1">
    <citation type="submission" date="2020-04" db="EMBL/GenBank/DDBJ databases">
        <authorList>
            <person name="Zhang T."/>
        </authorList>
    </citation>
    <scope>NUCLEOTIDE SEQUENCE</scope>
    <source>
        <strain evidence="3">HKST-UBA10</strain>
    </source>
</reference>
<dbReference type="Pfam" id="PF14397">
    <property type="entry name" value="ATPgrasp_ST"/>
    <property type="match status" value="1"/>
</dbReference>
<organism evidence="3 4">
    <name type="scientific">Candidatus Dojkabacteria bacterium</name>
    <dbReference type="NCBI Taxonomy" id="2099670"/>
    <lineage>
        <taxon>Bacteria</taxon>
        <taxon>Candidatus Dojkabacteria</taxon>
    </lineage>
</organism>
<evidence type="ECO:0000313" key="3">
    <source>
        <dbReference type="EMBL" id="MCA9382333.1"/>
    </source>
</evidence>
<dbReference type="PROSITE" id="PS50975">
    <property type="entry name" value="ATP_GRASP"/>
    <property type="match status" value="1"/>
</dbReference>
<feature type="domain" description="ATP-grasp" evidence="2">
    <location>
        <begin position="42"/>
        <end position="299"/>
    </location>
</feature>
<dbReference type="InterPro" id="IPR039523">
    <property type="entry name" value="RimK-rel_E_lig_ATP-grasp"/>
</dbReference>
<sequence length="489" mass="54940">MIKQVIKNRKKVLGMNERNISFVRPNNPKHAKQVADDKLLTKKILHKADIPTPKLLGKIETKDELRKFDFDSLPKSFVVKPVSGLEGGGIEIFYNRNTNGDWIRSDKSKASIDYLKNHIENILDGRYSIGNIPDKVFFEERVKNHRAFRYYTYKGIPDVRVIVYNGVPIMSYLRLPTKESDGKANMAIGAIGAGIDMATGVTTYGVQGKSSGGRGFYIENIPGTNLKVSGLKVPYWNKILESSILAQQATGLMFGGFDFLIDRELGPLLVEMNARPGLSIQLSNKDGVRWRLKKVEGLKVKSVGKGLRIAKDLFGGEIEEEVESITGKHIIGLNEKVILYSKKGNPVEVNVKIDTGADSTSIDEGLARELGYSEAIDIFNTYKKEHNVPDFIETKSEGLEYEEKLEADLMDKHPDIVEINPIKSSHGRTLRMYIPIEMNIADYRFQTKATVFDRQELQYKMIIGRKSLSNFLVDPSKVSTSLSSKRSSR</sequence>
<gene>
    <name evidence="3" type="ORF">KC660_02915</name>
</gene>
<comment type="caution">
    <text evidence="3">The sequence shown here is derived from an EMBL/GenBank/DDBJ whole genome shotgun (WGS) entry which is preliminary data.</text>
</comment>
<dbReference type="EMBL" id="JAGQLG010000110">
    <property type="protein sequence ID" value="MCA9382333.1"/>
    <property type="molecule type" value="Genomic_DNA"/>
</dbReference>
<keyword evidence="1" id="KW-0067">ATP-binding</keyword>
<dbReference type="PANTHER" id="PTHR21621">
    <property type="entry name" value="RIBOSOMAL PROTEIN S6 MODIFICATION PROTEIN"/>
    <property type="match status" value="1"/>
</dbReference>
<name>A0A955RI75_9BACT</name>
<accession>A0A955RI75</accession>
<dbReference type="GO" id="GO:0005737">
    <property type="term" value="C:cytoplasm"/>
    <property type="evidence" value="ECO:0007669"/>
    <property type="project" value="TreeGrafter"/>
</dbReference>
<dbReference type="AlphaFoldDB" id="A0A955RI75"/>
<dbReference type="Gene3D" id="2.40.70.10">
    <property type="entry name" value="Acid Proteases"/>
    <property type="match status" value="1"/>
</dbReference>
<dbReference type="GO" id="GO:0005524">
    <property type="term" value="F:ATP binding"/>
    <property type="evidence" value="ECO:0007669"/>
    <property type="project" value="UniProtKB-UniRule"/>
</dbReference>
<keyword evidence="1" id="KW-0547">Nucleotide-binding</keyword>
<evidence type="ECO:0000313" key="4">
    <source>
        <dbReference type="Proteomes" id="UP000782843"/>
    </source>
</evidence>
<reference evidence="3" key="2">
    <citation type="journal article" date="2021" name="Microbiome">
        <title>Successional dynamics and alternative stable states in a saline activated sludge microbial community over 9 years.</title>
        <authorList>
            <person name="Wang Y."/>
            <person name="Ye J."/>
            <person name="Ju F."/>
            <person name="Liu L."/>
            <person name="Boyd J.A."/>
            <person name="Deng Y."/>
            <person name="Parks D.H."/>
            <person name="Jiang X."/>
            <person name="Yin X."/>
            <person name="Woodcroft B.J."/>
            <person name="Tyson G.W."/>
            <person name="Hugenholtz P."/>
            <person name="Polz M.F."/>
            <person name="Zhang T."/>
        </authorList>
    </citation>
    <scope>NUCLEOTIDE SEQUENCE</scope>
    <source>
        <strain evidence="3">HKST-UBA10</strain>
    </source>
</reference>
<dbReference type="InterPro" id="IPR021109">
    <property type="entry name" value="Peptidase_aspartic_dom_sf"/>
</dbReference>
<dbReference type="Gene3D" id="3.30.470.20">
    <property type="entry name" value="ATP-grasp fold, B domain"/>
    <property type="match status" value="1"/>
</dbReference>
<dbReference type="GO" id="GO:0009432">
    <property type="term" value="P:SOS response"/>
    <property type="evidence" value="ECO:0007669"/>
    <property type="project" value="TreeGrafter"/>
</dbReference>
<dbReference type="InterPro" id="IPR011761">
    <property type="entry name" value="ATP-grasp"/>
</dbReference>
<dbReference type="GO" id="GO:0018169">
    <property type="term" value="F:ribosomal S6-glutamic acid ligase activity"/>
    <property type="evidence" value="ECO:0007669"/>
    <property type="project" value="TreeGrafter"/>
</dbReference>
<dbReference type="GO" id="GO:0046872">
    <property type="term" value="F:metal ion binding"/>
    <property type="evidence" value="ECO:0007669"/>
    <property type="project" value="InterPro"/>
</dbReference>
<proteinExistence type="predicted"/>
<dbReference type="Proteomes" id="UP000782843">
    <property type="component" value="Unassembled WGS sequence"/>
</dbReference>
<evidence type="ECO:0000256" key="1">
    <source>
        <dbReference type="PROSITE-ProRule" id="PRU00409"/>
    </source>
</evidence>